<dbReference type="PIRSF" id="PIRSF005859">
    <property type="entry name" value="PBR"/>
    <property type="match status" value="1"/>
</dbReference>
<dbReference type="Gene3D" id="1.20.1260.100">
    <property type="entry name" value="TspO/MBR protein"/>
    <property type="match status" value="1"/>
</dbReference>
<name>A0AB40BJ35_DIOCR</name>
<evidence type="ECO:0000256" key="6">
    <source>
        <dbReference type="SAM" id="MobiDB-lite"/>
    </source>
</evidence>
<comment type="subcellular location">
    <subcellularLocation>
        <location evidence="1">Membrane</location>
        <topology evidence="1">Multi-pass membrane protein</topology>
    </subcellularLocation>
</comment>
<dbReference type="RefSeq" id="XP_039127055.1">
    <property type="nucleotide sequence ID" value="XM_039271121.1"/>
</dbReference>
<feature type="transmembrane region" description="Helical" evidence="7">
    <location>
        <begin position="111"/>
        <end position="130"/>
    </location>
</feature>
<keyword evidence="4 7" id="KW-1133">Transmembrane helix</keyword>
<evidence type="ECO:0000256" key="1">
    <source>
        <dbReference type="ARBA" id="ARBA00004141"/>
    </source>
</evidence>
<dbReference type="Proteomes" id="UP001515500">
    <property type="component" value="Chromosome 6"/>
</dbReference>
<evidence type="ECO:0000256" key="4">
    <source>
        <dbReference type="ARBA" id="ARBA00022989"/>
    </source>
</evidence>
<keyword evidence="3 7" id="KW-0812">Transmembrane</keyword>
<dbReference type="FunFam" id="1.20.1260.100:FF:000001">
    <property type="entry name" value="translocator protein 2"/>
    <property type="match status" value="1"/>
</dbReference>
<dbReference type="PANTHER" id="PTHR10057:SF0">
    <property type="entry name" value="TRANSLOCATOR PROTEIN"/>
    <property type="match status" value="1"/>
</dbReference>
<evidence type="ECO:0000256" key="2">
    <source>
        <dbReference type="ARBA" id="ARBA00007524"/>
    </source>
</evidence>
<keyword evidence="5 7" id="KW-0472">Membrane</keyword>
<dbReference type="Pfam" id="PF03073">
    <property type="entry name" value="TspO_MBR"/>
    <property type="match status" value="1"/>
</dbReference>
<dbReference type="GO" id="GO:0033013">
    <property type="term" value="P:tetrapyrrole metabolic process"/>
    <property type="evidence" value="ECO:0007669"/>
    <property type="project" value="UniProtKB-ARBA"/>
</dbReference>
<accession>A0AB40BJ35</accession>
<feature type="region of interest" description="Disordered" evidence="6">
    <location>
        <begin position="1"/>
        <end position="28"/>
    </location>
</feature>
<evidence type="ECO:0000256" key="5">
    <source>
        <dbReference type="ARBA" id="ARBA00023136"/>
    </source>
</evidence>
<feature type="transmembrane region" description="Helical" evidence="7">
    <location>
        <begin position="136"/>
        <end position="155"/>
    </location>
</feature>
<keyword evidence="8" id="KW-1185">Reference proteome</keyword>
<dbReference type="CDD" id="cd15904">
    <property type="entry name" value="TSPO_MBR"/>
    <property type="match status" value="1"/>
</dbReference>
<sequence>MATTELRHRPPTITATTTTTSKSRNSGKKMAMARRGLKSLAIAISFPLALTTIVLLLFTTSSSSQTHSSRPFWYPPEWAFHLATVSCSSLMGLSSWLAWAEGGFHRRLEAFPLYLAQLVFGLAWGPLLFGKGSPKAALVVAVGLVVALGGCVRCFRRVNPIAADLVKPCLAWAVFLALFSYHLV</sequence>
<reference evidence="9" key="1">
    <citation type="submission" date="2025-08" db="UniProtKB">
        <authorList>
            <consortium name="RefSeq"/>
        </authorList>
    </citation>
    <scope>IDENTIFICATION</scope>
</reference>
<evidence type="ECO:0000313" key="9">
    <source>
        <dbReference type="RefSeq" id="XP_039127055.1"/>
    </source>
</evidence>
<protein>
    <submittedName>
        <fullName evidence="9">Translocator protein homolog</fullName>
    </submittedName>
</protein>
<comment type="similarity">
    <text evidence="2">Belongs to the TspO/BZRP family.</text>
</comment>
<dbReference type="GeneID" id="120263254"/>
<dbReference type="AlphaFoldDB" id="A0AB40BJ35"/>
<dbReference type="InterPro" id="IPR004307">
    <property type="entry name" value="TspO_MBR"/>
</dbReference>
<organism evidence="8 9">
    <name type="scientific">Dioscorea cayennensis subsp. rotundata</name>
    <name type="common">White Guinea yam</name>
    <name type="synonym">Dioscorea rotundata</name>
    <dbReference type="NCBI Taxonomy" id="55577"/>
    <lineage>
        <taxon>Eukaryota</taxon>
        <taxon>Viridiplantae</taxon>
        <taxon>Streptophyta</taxon>
        <taxon>Embryophyta</taxon>
        <taxon>Tracheophyta</taxon>
        <taxon>Spermatophyta</taxon>
        <taxon>Magnoliopsida</taxon>
        <taxon>Liliopsida</taxon>
        <taxon>Dioscoreales</taxon>
        <taxon>Dioscoreaceae</taxon>
        <taxon>Dioscorea</taxon>
    </lineage>
</organism>
<feature type="transmembrane region" description="Helical" evidence="7">
    <location>
        <begin position="39"/>
        <end position="58"/>
    </location>
</feature>
<evidence type="ECO:0000256" key="7">
    <source>
        <dbReference type="SAM" id="Phobius"/>
    </source>
</evidence>
<gene>
    <name evidence="9" type="primary">LOC120263254</name>
</gene>
<evidence type="ECO:0000256" key="3">
    <source>
        <dbReference type="ARBA" id="ARBA00022692"/>
    </source>
</evidence>
<dbReference type="PANTHER" id="PTHR10057">
    <property type="entry name" value="PERIPHERAL-TYPE BENZODIAZEPINE RECEPTOR"/>
    <property type="match status" value="1"/>
</dbReference>
<dbReference type="GO" id="GO:0016020">
    <property type="term" value="C:membrane"/>
    <property type="evidence" value="ECO:0007669"/>
    <property type="project" value="UniProtKB-SubCell"/>
</dbReference>
<proteinExistence type="inferred from homology"/>
<evidence type="ECO:0000313" key="8">
    <source>
        <dbReference type="Proteomes" id="UP001515500"/>
    </source>
</evidence>
<feature type="transmembrane region" description="Helical" evidence="7">
    <location>
        <begin position="78"/>
        <end position="99"/>
    </location>
</feature>
<dbReference type="InterPro" id="IPR038330">
    <property type="entry name" value="TspO/MBR-related_sf"/>
</dbReference>